<proteinExistence type="predicted"/>
<sequence>MSIDRLRFSLIFTIFLLRCRRRHVLLGEAFHKARTSTLVIDDIRRRRRKRRRRTVRKRRGRRGCIQRRRHLRPHRNLLLRRCGHRVRTVDPPGVRRRNIKPLARGSEIIRRGIEPSRRIGIILILRRRQGI</sequence>
<organism evidence="1">
    <name type="scientific">Opuntia streptacantha</name>
    <name type="common">Prickly pear cactus</name>
    <name type="synonym">Opuntia cardona</name>
    <dbReference type="NCBI Taxonomy" id="393608"/>
    <lineage>
        <taxon>Eukaryota</taxon>
        <taxon>Viridiplantae</taxon>
        <taxon>Streptophyta</taxon>
        <taxon>Embryophyta</taxon>
        <taxon>Tracheophyta</taxon>
        <taxon>Spermatophyta</taxon>
        <taxon>Magnoliopsida</taxon>
        <taxon>eudicotyledons</taxon>
        <taxon>Gunneridae</taxon>
        <taxon>Pentapetalae</taxon>
        <taxon>Caryophyllales</taxon>
        <taxon>Cactineae</taxon>
        <taxon>Cactaceae</taxon>
        <taxon>Opuntioideae</taxon>
        <taxon>Opuntia</taxon>
    </lineage>
</organism>
<dbReference type="AlphaFoldDB" id="A0A7C9A7S2"/>
<protein>
    <submittedName>
        <fullName evidence="1">Uncharacterized protein</fullName>
    </submittedName>
</protein>
<reference evidence="1" key="1">
    <citation type="journal article" date="2013" name="J. Plant Res.">
        <title>Effect of fungi and light on seed germination of three Opuntia species from semiarid lands of central Mexico.</title>
        <authorList>
            <person name="Delgado-Sanchez P."/>
            <person name="Jimenez-Bremont J.F."/>
            <person name="Guerrero-Gonzalez Mde L."/>
            <person name="Flores J."/>
        </authorList>
    </citation>
    <scope>NUCLEOTIDE SEQUENCE</scope>
    <source>
        <tissue evidence="1">Cladode</tissue>
    </source>
</reference>
<evidence type="ECO:0000313" key="1">
    <source>
        <dbReference type="EMBL" id="MBA4660217.1"/>
    </source>
</evidence>
<dbReference type="EMBL" id="GISG01206389">
    <property type="protein sequence ID" value="MBA4660217.1"/>
    <property type="molecule type" value="Transcribed_RNA"/>
</dbReference>
<accession>A0A7C9A7S2</accession>
<reference evidence="1" key="2">
    <citation type="submission" date="2020-07" db="EMBL/GenBank/DDBJ databases">
        <authorList>
            <person name="Vera ALvarez R."/>
            <person name="Arias-Moreno D.M."/>
            <person name="Jimenez-Jacinto V."/>
            <person name="Jimenez-Bremont J.F."/>
            <person name="Swaminathan K."/>
            <person name="Moose S.P."/>
            <person name="Guerrero-Gonzalez M.L."/>
            <person name="Marino-Ramirez L."/>
            <person name="Landsman D."/>
            <person name="Rodriguez-Kessler M."/>
            <person name="Delgado-Sanchez P."/>
        </authorList>
    </citation>
    <scope>NUCLEOTIDE SEQUENCE</scope>
    <source>
        <tissue evidence="1">Cladode</tissue>
    </source>
</reference>
<name>A0A7C9A7S2_OPUST</name>